<evidence type="ECO:0000256" key="1">
    <source>
        <dbReference type="SAM" id="MobiDB-lite"/>
    </source>
</evidence>
<reference evidence="2" key="1">
    <citation type="submission" date="2022-09" db="EMBL/GenBank/DDBJ databases">
        <title>Whole genome shotgun sequence of Streptomyces albidoflavus NBRC 12854.</title>
        <authorList>
            <person name="Komaki H."/>
            <person name="Tamura T."/>
        </authorList>
    </citation>
    <scope>NUCLEOTIDE SEQUENCE</scope>
    <source>
        <strain evidence="2">NBRC 12854</strain>
    </source>
</reference>
<sequence>MAVAQLPSAAVDFARFLAGLTARLDRRSGWLAVFLERDPDGMGACLAGSELPPWDVVDALLQDLAADQGAAAARTEAATARALHAAATAAHDGGPGAAAALARRLDVMLRERRYTAERLRELTAHRATATTEEAAAALDVDLAWAEDDHRRATARCAELRARADALAAPATPPPPPAAPERPTSQAKPRKRPRGGARFAGIAEEAAEPPGPAPVAPAPAAAVRGARFAGVAEPAGEPAPPRPGPEEARAAGGAVARLHALRAQGRGGEAHVLLAELAAWPAPRLPLLAAELHRAGLEADWATLLWEVATLPPAGLVAAADALAAAGRGADARQLLRQGVARPAPEIADALHLLTGDGRERQARALAGAYLAVRSPEDAAGVARSDPDRLVPLLLDAARGVSEERHWDLVHAFRVAGVLA</sequence>
<name>A0AA37BV01_9ACTN</name>
<gene>
    <name evidence="2" type="ORF">ScoT_07400</name>
</gene>
<proteinExistence type="predicted"/>
<feature type="region of interest" description="Disordered" evidence="1">
    <location>
        <begin position="167"/>
        <end position="195"/>
    </location>
</feature>
<evidence type="ECO:0000313" key="2">
    <source>
        <dbReference type="EMBL" id="GHI44566.1"/>
    </source>
</evidence>
<evidence type="ECO:0000313" key="3">
    <source>
        <dbReference type="Proteomes" id="UP001051844"/>
    </source>
</evidence>
<dbReference type="EMBL" id="BNDZ01000003">
    <property type="protein sequence ID" value="GHI44566.1"/>
    <property type="molecule type" value="Genomic_DNA"/>
</dbReference>
<feature type="compositionally biased region" description="Pro residues" evidence="1">
    <location>
        <begin position="170"/>
        <end position="179"/>
    </location>
</feature>
<dbReference type="Proteomes" id="UP001051844">
    <property type="component" value="Unassembled WGS sequence"/>
</dbReference>
<dbReference type="AlphaFoldDB" id="A0AA37BV01"/>
<evidence type="ECO:0008006" key="4">
    <source>
        <dbReference type="Google" id="ProtNLM"/>
    </source>
</evidence>
<comment type="caution">
    <text evidence="2">The sequence shown here is derived from an EMBL/GenBank/DDBJ whole genome shotgun (WGS) entry which is preliminary data.</text>
</comment>
<organism evidence="2 3">
    <name type="scientific">Streptomyces albidoflavus</name>
    <dbReference type="NCBI Taxonomy" id="1886"/>
    <lineage>
        <taxon>Bacteria</taxon>
        <taxon>Bacillati</taxon>
        <taxon>Actinomycetota</taxon>
        <taxon>Actinomycetes</taxon>
        <taxon>Kitasatosporales</taxon>
        <taxon>Streptomycetaceae</taxon>
        <taxon>Streptomyces</taxon>
        <taxon>Streptomyces albidoflavus group</taxon>
    </lineage>
</organism>
<protein>
    <recommendedName>
        <fullName evidence="4">UL36 very large tegument protein</fullName>
    </recommendedName>
</protein>
<accession>A0AA37BV01</accession>